<dbReference type="SUPFAM" id="SSF51735">
    <property type="entry name" value="NAD(P)-binding Rossmann-fold domains"/>
    <property type="match status" value="1"/>
</dbReference>
<evidence type="ECO:0000256" key="9">
    <source>
        <dbReference type="ARBA" id="ARBA00032024"/>
    </source>
</evidence>
<dbReference type="FunFam" id="1.10.1040.10:FF:000017">
    <property type="entry name" value="2-dehydropantoate 2-reductase"/>
    <property type="match status" value="1"/>
</dbReference>
<organism evidence="14 15">
    <name type="scientific">Tatumella morbirosei</name>
    <dbReference type="NCBI Taxonomy" id="642227"/>
    <lineage>
        <taxon>Bacteria</taxon>
        <taxon>Pseudomonadati</taxon>
        <taxon>Pseudomonadota</taxon>
        <taxon>Gammaproteobacteria</taxon>
        <taxon>Enterobacterales</taxon>
        <taxon>Erwiniaceae</taxon>
        <taxon>Tatumella</taxon>
    </lineage>
</organism>
<accession>A0A095UCM4</accession>
<keyword evidence="15" id="KW-1185">Reference proteome</keyword>
<dbReference type="GO" id="GO:0008677">
    <property type="term" value="F:2-dehydropantoate 2-reductase activity"/>
    <property type="evidence" value="ECO:0007669"/>
    <property type="project" value="UniProtKB-EC"/>
</dbReference>
<dbReference type="NCBIfam" id="TIGR00745">
    <property type="entry name" value="apbA_panE"/>
    <property type="match status" value="1"/>
</dbReference>
<dbReference type="InterPro" id="IPR013332">
    <property type="entry name" value="KPR_N"/>
</dbReference>
<feature type="domain" description="Ketopantoate reductase N-terminal" evidence="12">
    <location>
        <begin position="3"/>
        <end position="151"/>
    </location>
</feature>
<dbReference type="SUPFAM" id="SSF48179">
    <property type="entry name" value="6-phosphogluconate dehydrogenase C-terminal domain-like"/>
    <property type="match status" value="1"/>
</dbReference>
<evidence type="ECO:0000259" key="12">
    <source>
        <dbReference type="Pfam" id="PF02558"/>
    </source>
</evidence>
<reference evidence="14" key="1">
    <citation type="submission" date="2014-12" db="EMBL/GenBank/DDBJ databases">
        <title>The draft genome of the Tatumella morbirosei type strain, LMG23360T isolated from pineapple rot.</title>
        <authorList>
            <person name="Smits T.H."/>
            <person name="Palmer M."/>
            <person name="Venter S.N."/>
            <person name="Duffy B."/>
            <person name="Steenkamp E.T."/>
            <person name="Chan W.Y."/>
            <person name="Coutinho T.A."/>
            <person name="Coetzee M.P."/>
            <person name="De Maayer P."/>
        </authorList>
    </citation>
    <scope>NUCLEOTIDE SEQUENCE [LARGE SCALE GENOMIC DNA]</scope>
    <source>
        <strain evidence="14">LMG 23360</strain>
    </source>
</reference>
<dbReference type="EMBL" id="JPKR02000003">
    <property type="protein sequence ID" value="KGD72173.1"/>
    <property type="molecule type" value="Genomic_DNA"/>
</dbReference>
<gene>
    <name evidence="14" type="ORF">HA49_15565</name>
</gene>
<dbReference type="Pfam" id="PF08546">
    <property type="entry name" value="ApbA_C"/>
    <property type="match status" value="1"/>
</dbReference>
<dbReference type="PANTHER" id="PTHR21708:SF26">
    <property type="entry name" value="2-DEHYDROPANTOATE 2-REDUCTASE"/>
    <property type="match status" value="1"/>
</dbReference>
<keyword evidence="8 11" id="KW-0560">Oxidoreductase</keyword>
<protein>
    <recommendedName>
        <fullName evidence="5 11">2-dehydropantoate 2-reductase</fullName>
        <ecNumber evidence="4 11">1.1.1.169</ecNumber>
    </recommendedName>
    <alternativeName>
        <fullName evidence="9 11">Ketopantoate reductase</fullName>
    </alternativeName>
</protein>
<dbReference type="InterPro" id="IPR003710">
    <property type="entry name" value="ApbA"/>
</dbReference>
<comment type="similarity">
    <text evidence="3 11">Belongs to the ketopantoate reductase family.</text>
</comment>
<evidence type="ECO:0000256" key="2">
    <source>
        <dbReference type="ARBA" id="ARBA00004994"/>
    </source>
</evidence>
<dbReference type="InterPro" id="IPR013328">
    <property type="entry name" value="6PGD_dom2"/>
</dbReference>
<evidence type="ECO:0000256" key="4">
    <source>
        <dbReference type="ARBA" id="ARBA00013014"/>
    </source>
</evidence>
<comment type="catalytic activity">
    <reaction evidence="10 11">
        <text>(R)-pantoate + NADP(+) = 2-dehydropantoate + NADPH + H(+)</text>
        <dbReference type="Rhea" id="RHEA:16233"/>
        <dbReference type="ChEBI" id="CHEBI:11561"/>
        <dbReference type="ChEBI" id="CHEBI:15378"/>
        <dbReference type="ChEBI" id="CHEBI:15980"/>
        <dbReference type="ChEBI" id="CHEBI:57783"/>
        <dbReference type="ChEBI" id="CHEBI:58349"/>
        <dbReference type="EC" id="1.1.1.169"/>
    </reaction>
</comment>
<keyword evidence="6 11" id="KW-0566">Pantothenate biosynthesis</keyword>
<dbReference type="GO" id="GO:0015940">
    <property type="term" value="P:pantothenate biosynthetic process"/>
    <property type="evidence" value="ECO:0007669"/>
    <property type="project" value="UniProtKB-UniPathway"/>
</dbReference>
<dbReference type="AlphaFoldDB" id="A0A095UCM4"/>
<dbReference type="STRING" id="642227.HA49_15565"/>
<dbReference type="InterPro" id="IPR008927">
    <property type="entry name" value="6-PGluconate_DH-like_C_sf"/>
</dbReference>
<dbReference type="InterPro" id="IPR013752">
    <property type="entry name" value="KPA_reductase"/>
</dbReference>
<keyword evidence="7 11" id="KW-0521">NADP</keyword>
<name>A0A095UCM4_9GAMM</name>
<evidence type="ECO:0000256" key="11">
    <source>
        <dbReference type="RuleBase" id="RU362068"/>
    </source>
</evidence>
<dbReference type="Pfam" id="PF02558">
    <property type="entry name" value="ApbA"/>
    <property type="match status" value="1"/>
</dbReference>
<evidence type="ECO:0000256" key="8">
    <source>
        <dbReference type="ARBA" id="ARBA00023002"/>
    </source>
</evidence>
<dbReference type="Proteomes" id="UP000029577">
    <property type="component" value="Unassembled WGS sequence"/>
</dbReference>
<dbReference type="PANTHER" id="PTHR21708">
    <property type="entry name" value="PROBABLE 2-DEHYDROPANTOATE 2-REDUCTASE"/>
    <property type="match status" value="1"/>
</dbReference>
<evidence type="ECO:0000256" key="7">
    <source>
        <dbReference type="ARBA" id="ARBA00022857"/>
    </source>
</evidence>
<evidence type="ECO:0000256" key="5">
    <source>
        <dbReference type="ARBA" id="ARBA00019465"/>
    </source>
</evidence>
<dbReference type="InterPro" id="IPR051402">
    <property type="entry name" value="KPR-Related"/>
</dbReference>
<dbReference type="Gene3D" id="1.10.1040.10">
    <property type="entry name" value="N-(1-d-carboxylethyl)-l-norvaline Dehydrogenase, domain 2"/>
    <property type="match status" value="1"/>
</dbReference>
<evidence type="ECO:0000313" key="14">
    <source>
        <dbReference type="EMBL" id="KGD72173.1"/>
    </source>
</evidence>
<dbReference type="InterPro" id="IPR036291">
    <property type="entry name" value="NAD(P)-bd_dom_sf"/>
</dbReference>
<evidence type="ECO:0000313" key="15">
    <source>
        <dbReference type="Proteomes" id="UP000029577"/>
    </source>
</evidence>
<sequence length="308" mass="33466">MRILVVGAGSTGGFYGASLARHGRDVTFLVREKRAEKLREKGLVVHAHSGTFSLRPQIVVADKITAPYDLIILTVKSFGLPGAIRDITPAVGENTVILPILNGMKHLTTLRQTFGEDKVIGGLCKIHSTLNDEGEVLQMSALSQLVFGELDGSDSARIQEINQVFTDCGFDNKLSLSVQNDLWEKWLLLSTLGAVTCLSRGNTQQVLQSAGGDTLLNTIFSEVLAVVTACGYQQRPAVIATTLQTLSNPATPMTSSMYRDLHQGFQIEADQIIGDLVERAQAHSVPVPLLNAVWVNLQVYQIQRQSTV</sequence>
<dbReference type="RefSeq" id="WP_038021486.1">
    <property type="nucleotide sequence ID" value="NZ_JPKR02000003.1"/>
</dbReference>
<comment type="function">
    <text evidence="1 11">Catalyzes the NADPH-dependent reduction of ketopantoate into pantoic acid.</text>
</comment>
<evidence type="ECO:0000256" key="1">
    <source>
        <dbReference type="ARBA" id="ARBA00002919"/>
    </source>
</evidence>
<dbReference type="GO" id="GO:0005737">
    <property type="term" value="C:cytoplasm"/>
    <property type="evidence" value="ECO:0007669"/>
    <property type="project" value="TreeGrafter"/>
</dbReference>
<dbReference type="EC" id="1.1.1.169" evidence="4 11"/>
<evidence type="ECO:0000256" key="10">
    <source>
        <dbReference type="ARBA" id="ARBA00048793"/>
    </source>
</evidence>
<evidence type="ECO:0000256" key="3">
    <source>
        <dbReference type="ARBA" id="ARBA00007870"/>
    </source>
</evidence>
<proteinExistence type="inferred from homology"/>
<evidence type="ECO:0000259" key="13">
    <source>
        <dbReference type="Pfam" id="PF08546"/>
    </source>
</evidence>
<comment type="caution">
    <text evidence="14">The sequence shown here is derived from an EMBL/GenBank/DDBJ whole genome shotgun (WGS) entry which is preliminary data.</text>
</comment>
<dbReference type="eggNOG" id="COG1893">
    <property type="taxonomic scope" value="Bacteria"/>
</dbReference>
<dbReference type="FunFam" id="3.40.50.720:FF:000307">
    <property type="entry name" value="2-dehydropantoate 2-reductase"/>
    <property type="match status" value="1"/>
</dbReference>
<evidence type="ECO:0000256" key="6">
    <source>
        <dbReference type="ARBA" id="ARBA00022655"/>
    </source>
</evidence>
<comment type="pathway">
    <text evidence="2 11">Cofactor biosynthesis; (R)-pantothenate biosynthesis; (R)-pantoate from 3-methyl-2-oxobutanoate: step 2/2.</text>
</comment>
<dbReference type="Gene3D" id="3.40.50.720">
    <property type="entry name" value="NAD(P)-binding Rossmann-like Domain"/>
    <property type="match status" value="1"/>
</dbReference>
<dbReference type="OrthoDB" id="9796561at2"/>
<feature type="domain" description="Ketopantoate reductase C-terminal" evidence="13">
    <location>
        <begin position="178"/>
        <end position="300"/>
    </location>
</feature>
<dbReference type="UniPathway" id="UPA00028">
    <property type="reaction ID" value="UER00004"/>
</dbReference>